<protein>
    <recommendedName>
        <fullName evidence="9">ATP-dependent DNA helicase</fullName>
        <ecNumber evidence="9">5.6.2.3</ecNumber>
    </recommendedName>
</protein>
<keyword evidence="2 9" id="KW-0227">DNA damage</keyword>
<keyword evidence="1 9" id="KW-0547">Nucleotide-binding</keyword>
<dbReference type="CDD" id="cd18809">
    <property type="entry name" value="SF1_C_RecD"/>
    <property type="match status" value="1"/>
</dbReference>
<keyword evidence="8" id="KW-0413">Isomerase</keyword>
<sequence length="481" mass="53404">MKLKFMCSYFSFIAVCSSRSYTTKTPFRTPFRKGLGRSSWKSLEARASQTVCLTDEQSMVLDAIAKKQSVFITGSGGTGKTFLMNCVIERLRRVHGKGGVFVTASTGVAACALNGVTLHSFAGVGLGLADKETLLSRVLANDWACRKWRRAKAVVIDEISMVDAELLDKLEFVARKVRHEKGDKVWGGIQLVVAGDFFQLPPVRARGEALKGYAFESMCWDSSFDLQVELTKVFRQSDDALLTDLLQSVRRGEIDHDNMKILKLCCFDKEMDPSAVRLYPRIRDVKKMNDKMLQELNGELMAYTAVDSGADSWKRQLNEGLAPEKLELRIGARVMLIKNVNVKSKLVNGAAGTVTGFTKPYKTRLICGCSVMPIVKFDSGLEMAVHPENWEVIEGNTVLARRQQIPLVLAWAISIHKCQGMTLDSLQADLSSAFDYGMVYVALSRVKSLAGLHLSGFEPCKIKAHPKVLEFYQRLNGGEMS</sequence>
<dbReference type="GO" id="GO:0006310">
    <property type="term" value="P:DNA recombination"/>
    <property type="evidence" value="ECO:0007669"/>
    <property type="project" value="UniProtKB-KW"/>
</dbReference>
<dbReference type="Gramene" id="Kaladp0040s0096.1.v1.1">
    <property type="protein sequence ID" value="Kaladp0040s0096.1.v1.1.CDS.1"/>
    <property type="gene ID" value="Kaladp0040s0096.v1.1"/>
</dbReference>
<evidence type="ECO:0000313" key="13">
    <source>
        <dbReference type="Proteomes" id="UP000594263"/>
    </source>
</evidence>
<dbReference type="SUPFAM" id="SSF52540">
    <property type="entry name" value="P-loop containing nucleoside triphosphate hydrolases"/>
    <property type="match status" value="2"/>
</dbReference>
<keyword evidence="7 9" id="KW-0234">DNA repair</keyword>
<evidence type="ECO:0000256" key="9">
    <source>
        <dbReference type="RuleBase" id="RU363044"/>
    </source>
</evidence>
<comment type="catalytic activity">
    <reaction evidence="9">
        <text>ATP + H2O = ADP + phosphate + H(+)</text>
        <dbReference type="Rhea" id="RHEA:13065"/>
        <dbReference type="ChEBI" id="CHEBI:15377"/>
        <dbReference type="ChEBI" id="CHEBI:15378"/>
        <dbReference type="ChEBI" id="CHEBI:30616"/>
        <dbReference type="ChEBI" id="CHEBI:43474"/>
        <dbReference type="ChEBI" id="CHEBI:456216"/>
        <dbReference type="EC" id="5.6.2.3"/>
    </reaction>
</comment>
<dbReference type="Gene3D" id="3.40.50.300">
    <property type="entry name" value="P-loop containing nucleotide triphosphate hydrolases"/>
    <property type="match status" value="1"/>
</dbReference>
<dbReference type="InterPro" id="IPR010285">
    <property type="entry name" value="DNA_helicase_pif1-like_DEAD"/>
</dbReference>
<dbReference type="Pfam" id="PF21530">
    <property type="entry name" value="Pif1_2B_dom"/>
    <property type="match status" value="1"/>
</dbReference>
<dbReference type="PANTHER" id="PTHR47642:SF5">
    <property type="entry name" value="ATP-DEPENDENT DNA HELICASE"/>
    <property type="match status" value="1"/>
</dbReference>
<keyword evidence="13" id="KW-1185">Reference proteome</keyword>
<evidence type="ECO:0000256" key="3">
    <source>
        <dbReference type="ARBA" id="ARBA00022801"/>
    </source>
</evidence>
<keyword evidence="5 9" id="KW-0067">ATP-binding</keyword>
<evidence type="ECO:0000256" key="1">
    <source>
        <dbReference type="ARBA" id="ARBA00022741"/>
    </source>
</evidence>
<dbReference type="Proteomes" id="UP000594263">
    <property type="component" value="Unplaced"/>
</dbReference>
<dbReference type="EC" id="5.6.2.3" evidence="9"/>
<dbReference type="EnsemblPlants" id="Kaladp0040s0096.1.v1.1">
    <property type="protein sequence ID" value="Kaladp0040s0096.1.v1.1.CDS.1"/>
    <property type="gene ID" value="Kaladp0040s0096.v1.1"/>
</dbReference>
<dbReference type="InterPro" id="IPR027417">
    <property type="entry name" value="P-loop_NTPase"/>
</dbReference>
<dbReference type="GO" id="GO:0016787">
    <property type="term" value="F:hydrolase activity"/>
    <property type="evidence" value="ECO:0007669"/>
    <property type="project" value="UniProtKB-KW"/>
</dbReference>
<comment type="similarity">
    <text evidence="9">Belongs to the helicase family.</text>
</comment>
<name>A0A7N0TM41_KALFE</name>
<dbReference type="InterPro" id="IPR051055">
    <property type="entry name" value="PIF1_helicase"/>
</dbReference>
<dbReference type="InterPro" id="IPR049163">
    <property type="entry name" value="Pif1-like_2B_dom"/>
</dbReference>
<feature type="domain" description="DNA helicase Pif1-like DEAD-box helicase" evidence="10">
    <location>
        <begin position="52"/>
        <end position="254"/>
    </location>
</feature>
<evidence type="ECO:0000259" key="10">
    <source>
        <dbReference type="Pfam" id="PF05970"/>
    </source>
</evidence>
<evidence type="ECO:0000313" key="12">
    <source>
        <dbReference type="EnsemblPlants" id="Kaladp0040s0096.1.v1.1.CDS.1"/>
    </source>
</evidence>
<feature type="domain" description="DNA helicase Pif1-like 2B" evidence="11">
    <location>
        <begin position="319"/>
        <end position="357"/>
    </location>
</feature>
<dbReference type="GO" id="GO:0005524">
    <property type="term" value="F:ATP binding"/>
    <property type="evidence" value="ECO:0007669"/>
    <property type="project" value="UniProtKB-KW"/>
</dbReference>
<keyword evidence="9" id="KW-0233">DNA recombination</keyword>
<reference evidence="12" key="1">
    <citation type="submission" date="2021-01" db="UniProtKB">
        <authorList>
            <consortium name="EnsemblPlants"/>
        </authorList>
    </citation>
    <scope>IDENTIFICATION</scope>
</reference>
<dbReference type="CDD" id="cd18037">
    <property type="entry name" value="DEXSc_Pif1_like"/>
    <property type="match status" value="1"/>
</dbReference>
<evidence type="ECO:0000256" key="8">
    <source>
        <dbReference type="ARBA" id="ARBA00023235"/>
    </source>
</evidence>
<dbReference type="Pfam" id="PF05970">
    <property type="entry name" value="PIF1"/>
    <property type="match status" value="1"/>
</dbReference>
<accession>A0A7N0TM41</accession>
<evidence type="ECO:0000256" key="5">
    <source>
        <dbReference type="ARBA" id="ARBA00022840"/>
    </source>
</evidence>
<keyword evidence="3 9" id="KW-0378">Hydrolase</keyword>
<dbReference type="PANTHER" id="PTHR47642">
    <property type="entry name" value="ATP-DEPENDENT DNA HELICASE"/>
    <property type="match status" value="1"/>
</dbReference>
<dbReference type="GO" id="GO:0006281">
    <property type="term" value="P:DNA repair"/>
    <property type="evidence" value="ECO:0007669"/>
    <property type="project" value="UniProtKB-KW"/>
</dbReference>
<dbReference type="GO" id="GO:0000723">
    <property type="term" value="P:telomere maintenance"/>
    <property type="evidence" value="ECO:0007669"/>
    <property type="project" value="InterPro"/>
</dbReference>
<evidence type="ECO:0000256" key="2">
    <source>
        <dbReference type="ARBA" id="ARBA00022763"/>
    </source>
</evidence>
<evidence type="ECO:0000256" key="6">
    <source>
        <dbReference type="ARBA" id="ARBA00023125"/>
    </source>
</evidence>
<dbReference type="GO" id="GO:0043139">
    <property type="term" value="F:5'-3' DNA helicase activity"/>
    <property type="evidence" value="ECO:0007669"/>
    <property type="project" value="UniProtKB-EC"/>
</dbReference>
<organism evidence="12 13">
    <name type="scientific">Kalanchoe fedtschenkoi</name>
    <name type="common">Lavender scallops</name>
    <name type="synonym">South American air plant</name>
    <dbReference type="NCBI Taxonomy" id="63787"/>
    <lineage>
        <taxon>Eukaryota</taxon>
        <taxon>Viridiplantae</taxon>
        <taxon>Streptophyta</taxon>
        <taxon>Embryophyta</taxon>
        <taxon>Tracheophyta</taxon>
        <taxon>Spermatophyta</taxon>
        <taxon>Magnoliopsida</taxon>
        <taxon>eudicotyledons</taxon>
        <taxon>Gunneridae</taxon>
        <taxon>Pentapetalae</taxon>
        <taxon>Saxifragales</taxon>
        <taxon>Crassulaceae</taxon>
        <taxon>Kalanchoe</taxon>
    </lineage>
</organism>
<proteinExistence type="inferred from homology"/>
<evidence type="ECO:0000256" key="4">
    <source>
        <dbReference type="ARBA" id="ARBA00022806"/>
    </source>
</evidence>
<dbReference type="OMA" id="SSAWESC"/>
<evidence type="ECO:0000259" key="11">
    <source>
        <dbReference type="Pfam" id="PF21530"/>
    </source>
</evidence>
<keyword evidence="4 9" id="KW-0347">Helicase</keyword>
<comment type="cofactor">
    <cofactor evidence="9">
        <name>Mg(2+)</name>
        <dbReference type="ChEBI" id="CHEBI:18420"/>
    </cofactor>
</comment>
<keyword evidence="6" id="KW-0238">DNA-binding</keyword>
<evidence type="ECO:0000256" key="7">
    <source>
        <dbReference type="ARBA" id="ARBA00023204"/>
    </source>
</evidence>
<dbReference type="AlphaFoldDB" id="A0A7N0TM41"/>